<dbReference type="GO" id="GO:0005737">
    <property type="term" value="C:cytoplasm"/>
    <property type="evidence" value="ECO:0007669"/>
    <property type="project" value="TreeGrafter"/>
</dbReference>
<dbReference type="Proteomes" id="UP000727506">
    <property type="component" value="Unassembled WGS sequence"/>
</dbReference>
<comment type="caution">
    <text evidence="1">The sequence shown here is derived from an EMBL/GenBank/DDBJ whole genome shotgun (WGS) entry which is preliminary data.</text>
</comment>
<dbReference type="InterPro" id="IPR058240">
    <property type="entry name" value="rSAM_sf"/>
</dbReference>
<dbReference type="GO" id="GO:0051539">
    <property type="term" value="F:4 iron, 4 sulfur cluster binding"/>
    <property type="evidence" value="ECO:0007669"/>
    <property type="project" value="TreeGrafter"/>
</dbReference>
<gene>
    <name evidence="1" type="ORF">KH142_01840</name>
</gene>
<dbReference type="AlphaFoldDB" id="A0A943UW48"/>
<evidence type="ECO:0000313" key="1">
    <source>
        <dbReference type="EMBL" id="MBS6940224.1"/>
    </source>
</evidence>
<dbReference type="GO" id="GO:0006779">
    <property type="term" value="P:porphyrin-containing compound biosynthetic process"/>
    <property type="evidence" value="ECO:0007669"/>
    <property type="project" value="TreeGrafter"/>
</dbReference>
<dbReference type="EMBL" id="JAGZSV010000017">
    <property type="protein sequence ID" value="MBS6940224.1"/>
    <property type="molecule type" value="Genomic_DNA"/>
</dbReference>
<evidence type="ECO:0000313" key="2">
    <source>
        <dbReference type="Proteomes" id="UP000727506"/>
    </source>
</evidence>
<name>A0A943UW48_9ACTN</name>
<protein>
    <submittedName>
        <fullName evidence="1">Coproporphyrinogen III oxidase</fullName>
    </submittedName>
</protein>
<dbReference type="InterPro" id="IPR034505">
    <property type="entry name" value="Coproporphyrinogen-III_oxidase"/>
</dbReference>
<dbReference type="PANTHER" id="PTHR13932">
    <property type="entry name" value="COPROPORPHYRINIGEN III OXIDASE"/>
    <property type="match status" value="1"/>
</dbReference>
<dbReference type="PANTHER" id="PTHR13932:SF5">
    <property type="entry name" value="RADICAL S-ADENOSYL METHIONINE DOMAIN-CONTAINING PROTEIN 1, MITOCHONDRIAL"/>
    <property type="match status" value="1"/>
</dbReference>
<sequence>MTRLPLTMKIEIPFVKRCPRGLCRSNDDWDTSRMEEYVKAVEKEVIANADQFDDCSIEAIRLGGGCASLAPAPCVADLMRTVRQLYHVAENAPVSMTASIADISGATMPFFRRAKITRFDFMMMSLDTFDFARLNTRDNLRDFPLICECFLHSYANDTLGLVLAYGLKGNATVFRRSLMAALRGDCRHIELTRWTKQEAADDEEAKAQLDEARAILSDAGFEEYAPLFFSLAGHEDPCIAAESNDLDIIAFGMGAQTRIDGAKSTNTFDSELYLSHPDDFSLITASIASVR</sequence>
<proteinExistence type="predicted"/>
<dbReference type="SUPFAM" id="SSF102114">
    <property type="entry name" value="Radical SAM enzymes"/>
    <property type="match status" value="1"/>
</dbReference>
<organism evidence="1 2">
    <name type="scientific">Slackia piriformis</name>
    <dbReference type="NCBI Taxonomy" id="626934"/>
    <lineage>
        <taxon>Bacteria</taxon>
        <taxon>Bacillati</taxon>
        <taxon>Actinomycetota</taxon>
        <taxon>Coriobacteriia</taxon>
        <taxon>Eggerthellales</taxon>
        <taxon>Eggerthellaceae</taxon>
        <taxon>Slackia</taxon>
    </lineage>
</organism>
<reference evidence="1" key="1">
    <citation type="submission" date="2021-02" db="EMBL/GenBank/DDBJ databases">
        <title>Infant gut strain persistence is associated with maternal origin, phylogeny, and functional potential including surface adhesion and iron acquisition.</title>
        <authorList>
            <person name="Lou Y.C."/>
        </authorList>
    </citation>
    <scope>NUCLEOTIDE SEQUENCE</scope>
    <source>
        <strain evidence="1">L2_039_000G1_dasL2_039_000G1_concoct_11</strain>
    </source>
</reference>
<accession>A0A943UW48</accession>